<dbReference type="Gene3D" id="3.90.850.10">
    <property type="entry name" value="Fumarylacetoacetase-like, C-terminal domain"/>
    <property type="match status" value="1"/>
</dbReference>
<evidence type="ECO:0000256" key="2">
    <source>
        <dbReference type="ARBA" id="ARBA00022723"/>
    </source>
</evidence>
<dbReference type="PANTHER" id="PTHR42796:SF4">
    <property type="entry name" value="FUMARYLACETOACETATE HYDROLASE DOMAIN-CONTAINING PROTEIN 2A"/>
    <property type="match status" value="1"/>
</dbReference>
<dbReference type="GO" id="GO:0044281">
    <property type="term" value="P:small molecule metabolic process"/>
    <property type="evidence" value="ECO:0007669"/>
    <property type="project" value="UniProtKB-ARBA"/>
</dbReference>
<protein>
    <submittedName>
        <fullName evidence="4">Fumarylacetoacetate hydrolase family protein</fullName>
    </submittedName>
</protein>
<evidence type="ECO:0000313" key="5">
    <source>
        <dbReference type="Proteomes" id="UP000824005"/>
    </source>
</evidence>
<feature type="domain" description="Fumarylacetoacetase-like C-terminal" evidence="3">
    <location>
        <begin position="94"/>
        <end position="325"/>
    </location>
</feature>
<dbReference type="GO" id="GO:0046872">
    <property type="term" value="F:metal ion binding"/>
    <property type="evidence" value="ECO:0007669"/>
    <property type="project" value="UniProtKB-KW"/>
</dbReference>
<accession>A0A9D2C9H5</accession>
<keyword evidence="4" id="KW-0378">Hydrolase</keyword>
<organism evidence="4 5">
    <name type="scientific">Candidatus Agrococcus pullicola</name>
    <dbReference type="NCBI Taxonomy" id="2838429"/>
    <lineage>
        <taxon>Bacteria</taxon>
        <taxon>Bacillati</taxon>
        <taxon>Actinomycetota</taxon>
        <taxon>Actinomycetes</taxon>
        <taxon>Micrococcales</taxon>
        <taxon>Microbacteriaceae</taxon>
        <taxon>Agrococcus</taxon>
    </lineage>
</organism>
<comment type="caution">
    <text evidence="4">The sequence shown here is derived from an EMBL/GenBank/DDBJ whole genome shotgun (WGS) entry which is preliminary data.</text>
</comment>
<reference evidence="4" key="2">
    <citation type="submission" date="2021-04" db="EMBL/GenBank/DDBJ databases">
        <authorList>
            <person name="Gilroy R."/>
        </authorList>
    </citation>
    <scope>NUCLEOTIDE SEQUENCE</scope>
    <source>
        <strain evidence="4">ChiGjej1B1-98</strain>
    </source>
</reference>
<reference evidence="4" key="1">
    <citation type="journal article" date="2021" name="PeerJ">
        <title>Extensive microbial diversity within the chicken gut microbiome revealed by metagenomics and culture.</title>
        <authorList>
            <person name="Gilroy R."/>
            <person name="Ravi A."/>
            <person name="Getino M."/>
            <person name="Pursley I."/>
            <person name="Horton D.L."/>
            <person name="Alikhan N.F."/>
            <person name="Baker D."/>
            <person name="Gharbi K."/>
            <person name="Hall N."/>
            <person name="Watson M."/>
            <person name="Adriaenssens E.M."/>
            <person name="Foster-Nyarko E."/>
            <person name="Jarju S."/>
            <person name="Secka A."/>
            <person name="Antonio M."/>
            <person name="Oren A."/>
            <person name="Chaudhuri R.R."/>
            <person name="La Ragione R."/>
            <person name="Hildebrand F."/>
            <person name="Pallen M.J."/>
        </authorList>
    </citation>
    <scope>NUCLEOTIDE SEQUENCE</scope>
    <source>
        <strain evidence="4">ChiGjej1B1-98</strain>
    </source>
</reference>
<dbReference type="SUPFAM" id="SSF56529">
    <property type="entry name" value="FAH"/>
    <property type="match status" value="1"/>
</dbReference>
<gene>
    <name evidence="4" type="ORF">H9830_03685</name>
</gene>
<name>A0A9D2C9H5_9MICO</name>
<dbReference type="Pfam" id="PF01557">
    <property type="entry name" value="FAA_hydrolase"/>
    <property type="match status" value="1"/>
</dbReference>
<dbReference type="Proteomes" id="UP000824005">
    <property type="component" value="Unassembled WGS sequence"/>
</dbReference>
<keyword evidence="2" id="KW-0479">Metal-binding</keyword>
<dbReference type="InterPro" id="IPR051121">
    <property type="entry name" value="FAH"/>
</dbReference>
<dbReference type="GO" id="GO:0016787">
    <property type="term" value="F:hydrolase activity"/>
    <property type="evidence" value="ECO:0007669"/>
    <property type="project" value="UniProtKB-KW"/>
</dbReference>
<dbReference type="InterPro" id="IPR036663">
    <property type="entry name" value="Fumarylacetoacetase_C_sf"/>
</dbReference>
<evidence type="ECO:0000313" key="4">
    <source>
        <dbReference type="EMBL" id="HIY65360.1"/>
    </source>
</evidence>
<proteinExistence type="inferred from homology"/>
<comment type="similarity">
    <text evidence="1">Belongs to the FAH family.</text>
</comment>
<dbReference type="AlphaFoldDB" id="A0A9D2C9H5"/>
<evidence type="ECO:0000256" key="1">
    <source>
        <dbReference type="ARBA" id="ARBA00010211"/>
    </source>
</evidence>
<evidence type="ECO:0000259" key="3">
    <source>
        <dbReference type="Pfam" id="PF01557"/>
    </source>
</evidence>
<sequence>MTNRTLNVNAPFVVGTIEHEGRRRPVAVAGDRWHDLSTMIPDTVTTVDLFDDWEANLDRIEATLTNSETTATTPSGSINGVEVLPPVQPIGPVLAAGANYREHILQMSVAHRLGREDANEEELWAEAAQANDERRAHGDPYVWTGIPSAVSGAYDDVQLPEVGDNIDWELELGVVIGRRGHHVAAGDANDYIAGYTIVNDISARSLIPRPDIANLGTDWFRGKNQPTFFPTGPWLVPARYVADPADLRITLKLNGQVMQDARTDDLMFDVPSLVAYVSSYAIIQPGDLLITGSPAGNGSHWNRFLQDGDVMECEITGLGVQRTEVRGRRGVLPPWQRSRR</sequence>
<dbReference type="InterPro" id="IPR011234">
    <property type="entry name" value="Fumarylacetoacetase-like_C"/>
</dbReference>
<dbReference type="PANTHER" id="PTHR42796">
    <property type="entry name" value="FUMARYLACETOACETATE HYDROLASE DOMAIN-CONTAINING PROTEIN 2A-RELATED"/>
    <property type="match status" value="1"/>
</dbReference>
<dbReference type="EMBL" id="DXDC01000110">
    <property type="protein sequence ID" value="HIY65360.1"/>
    <property type="molecule type" value="Genomic_DNA"/>
</dbReference>